<accession>A0A4Y2CS82</accession>
<comment type="caution">
    <text evidence="1">The sequence shown here is derived from an EMBL/GenBank/DDBJ whole genome shotgun (WGS) entry which is preliminary data.</text>
</comment>
<proteinExistence type="predicted"/>
<dbReference type="EMBL" id="BGPR01000236">
    <property type="protein sequence ID" value="GBM06989.1"/>
    <property type="molecule type" value="Genomic_DNA"/>
</dbReference>
<keyword evidence="2" id="KW-1185">Reference proteome</keyword>
<reference evidence="1 2" key="1">
    <citation type="journal article" date="2019" name="Sci. Rep.">
        <title>Orb-weaving spider Araneus ventricosus genome elucidates the spidroin gene catalogue.</title>
        <authorList>
            <person name="Kono N."/>
            <person name="Nakamura H."/>
            <person name="Ohtoshi R."/>
            <person name="Moran D.A.P."/>
            <person name="Shinohara A."/>
            <person name="Yoshida Y."/>
            <person name="Fujiwara M."/>
            <person name="Mori M."/>
            <person name="Tomita M."/>
            <person name="Arakawa K."/>
        </authorList>
    </citation>
    <scope>NUCLEOTIDE SEQUENCE [LARGE SCALE GENOMIC DNA]</scope>
</reference>
<gene>
    <name evidence="1" type="ORF">AVEN_239687_1</name>
</gene>
<evidence type="ECO:0000313" key="1">
    <source>
        <dbReference type="EMBL" id="GBM06989.1"/>
    </source>
</evidence>
<dbReference type="Proteomes" id="UP000499080">
    <property type="component" value="Unassembled WGS sequence"/>
</dbReference>
<organism evidence="1 2">
    <name type="scientific">Araneus ventricosus</name>
    <name type="common">Orbweaver spider</name>
    <name type="synonym">Epeira ventricosa</name>
    <dbReference type="NCBI Taxonomy" id="182803"/>
    <lineage>
        <taxon>Eukaryota</taxon>
        <taxon>Metazoa</taxon>
        <taxon>Ecdysozoa</taxon>
        <taxon>Arthropoda</taxon>
        <taxon>Chelicerata</taxon>
        <taxon>Arachnida</taxon>
        <taxon>Araneae</taxon>
        <taxon>Araneomorphae</taxon>
        <taxon>Entelegynae</taxon>
        <taxon>Araneoidea</taxon>
        <taxon>Araneidae</taxon>
        <taxon>Araneus</taxon>
    </lineage>
</organism>
<evidence type="ECO:0000313" key="2">
    <source>
        <dbReference type="Proteomes" id="UP000499080"/>
    </source>
</evidence>
<sequence length="110" mass="13202">MLYFTSATYHSNIYLNIWSERRRDQRYFLGKWAKKLTNCEKLPIKNFEAIELDEININKTDRIKDQQYLQDIIRTMRSKSGRKRSWTSQSLPMTDMCKPGLTLVHFPNKP</sequence>
<protein>
    <submittedName>
        <fullName evidence="1">Uncharacterized protein</fullName>
    </submittedName>
</protein>
<dbReference type="AlphaFoldDB" id="A0A4Y2CS82"/>
<name>A0A4Y2CS82_ARAVE</name>